<dbReference type="InterPro" id="IPR017937">
    <property type="entry name" value="Thioredoxin_CS"/>
</dbReference>
<evidence type="ECO:0000256" key="5">
    <source>
        <dbReference type="ARBA" id="ARBA00023284"/>
    </source>
</evidence>
<comment type="similarity">
    <text evidence="1">Belongs to the thioredoxin family.</text>
</comment>
<keyword evidence="3" id="KW-0249">Electron transport</keyword>
<accession>A0ABX6LF16</accession>
<reference evidence="8 9" key="2">
    <citation type="submission" date="2020-09" db="EMBL/GenBank/DDBJ databases">
        <authorList>
            <person name="Kittiwongwattana C."/>
        </authorList>
    </citation>
    <scope>NUCLEOTIDE SEQUENCE [LARGE SCALE GENOMIC DNA]</scope>
    <source>
        <strain evidence="8 9">1303</strain>
    </source>
</reference>
<keyword evidence="2" id="KW-0813">Transport</keyword>
<dbReference type="InterPro" id="IPR013766">
    <property type="entry name" value="Thioredoxin_domain"/>
</dbReference>
<organism evidence="8 9">
    <name type="scientific">Chitinophaga oryzae</name>
    <dbReference type="NCBI Taxonomy" id="2725414"/>
    <lineage>
        <taxon>Bacteria</taxon>
        <taxon>Pseudomonadati</taxon>
        <taxon>Bacteroidota</taxon>
        <taxon>Chitinophagia</taxon>
        <taxon>Chitinophagales</taxon>
        <taxon>Chitinophagaceae</taxon>
        <taxon>Chitinophaga</taxon>
    </lineage>
</organism>
<keyword evidence="5" id="KW-0676">Redox-active center</keyword>
<dbReference type="PROSITE" id="PS51352">
    <property type="entry name" value="THIOREDOXIN_2"/>
    <property type="match status" value="1"/>
</dbReference>
<keyword evidence="9" id="KW-1185">Reference proteome</keyword>
<dbReference type="PROSITE" id="PS00194">
    <property type="entry name" value="THIOREDOXIN_1"/>
    <property type="match status" value="1"/>
</dbReference>
<dbReference type="InterPro" id="IPR036249">
    <property type="entry name" value="Thioredoxin-like_sf"/>
</dbReference>
<evidence type="ECO:0000259" key="7">
    <source>
        <dbReference type="PROSITE" id="PS51352"/>
    </source>
</evidence>
<reference evidence="9" key="1">
    <citation type="submission" date="2020-04" db="EMBL/GenBank/DDBJ databases">
        <authorList>
            <person name="Kittiwongwattana C."/>
        </authorList>
    </citation>
    <scope>NUCLEOTIDE SEQUENCE [LARGE SCALE GENOMIC DNA]</scope>
    <source>
        <strain evidence="9">1303</strain>
    </source>
</reference>
<dbReference type="Proteomes" id="UP000503144">
    <property type="component" value="Chromosome"/>
</dbReference>
<name>A0ABX6LF16_9BACT</name>
<evidence type="ECO:0000256" key="4">
    <source>
        <dbReference type="ARBA" id="ARBA00023157"/>
    </source>
</evidence>
<evidence type="ECO:0000313" key="9">
    <source>
        <dbReference type="Proteomes" id="UP000503144"/>
    </source>
</evidence>
<dbReference type="SUPFAM" id="SSF52833">
    <property type="entry name" value="Thioredoxin-like"/>
    <property type="match status" value="1"/>
</dbReference>
<dbReference type="CDD" id="cd02947">
    <property type="entry name" value="TRX_family"/>
    <property type="match status" value="1"/>
</dbReference>
<evidence type="ECO:0000313" key="8">
    <source>
        <dbReference type="EMBL" id="QJB38679.1"/>
    </source>
</evidence>
<evidence type="ECO:0000256" key="6">
    <source>
        <dbReference type="NCBIfam" id="TIGR01068"/>
    </source>
</evidence>
<dbReference type="PANTHER" id="PTHR45663">
    <property type="entry name" value="GEO12009P1"/>
    <property type="match status" value="1"/>
</dbReference>
<evidence type="ECO:0000256" key="2">
    <source>
        <dbReference type="ARBA" id="ARBA00022448"/>
    </source>
</evidence>
<dbReference type="Gene3D" id="3.40.30.10">
    <property type="entry name" value="Glutaredoxin"/>
    <property type="match status" value="1"/>
</dbReference>
<dbReference type="RefSeq" id="WP_168860789.1">
    <property type="nucleotide sequence ID" value="NZ_CP051204.2"/>
</dbReference>
<dbReference type="EMBL" id="CP051204">
    <property type="protein sequence ID" value="QJB38679.1"/>
    <property type="molecule type" value="Genomic_DNA"/>
</dbReference>
<feature type="domain" description="Thioredoxin" evidence="7">
    <location>
        <begin position="1"/>
        <end position="106"/>
    </location>
</feature>
<dbReference type="Pfam" id="PF00085">
    <property type="entry name" value="Thioredoxin"/>
    <property type="match status" value="1"/>
</dbReference>
<gene>
    <name evidence="8" type="primary">trxA</name>
    <name evidence="8" type="ORF">HF324_12705</name>
</gene>
<keyword evidence="4" id="KW-1015">Disulfide bond</keyword>
<dbReference type="NCBIfam" id="TIGR01068">
    <property type="entry name" value="thioredoxin"/>
    <property type="match status" value="1"/>
</dbReference>
<dbReference type="InterPro" id="IPR005746">
    <property type="entry name" value="Thioredoxin"/>
</dbReference>
<evidence type="ECO:0000256" key="3">
    <source>
        <dbReference type="ARBA" id="ARBA00022982"/>
    </source>
</evidence>
<protein>
    <recommendedName>
        <fullName evidence="6">Thioredoxin</fullName>
    </recommendedName>
</protein>
<evidence type="ECO:0000256" key="1">
    <source>
        <dbReference type="ARBA" id="ARBA00008987"/>
    </source>
</evidence>
<proteinExistence type="inferred from homology"/>
<dbReference type="PANTHER" id="PTHR45663:SF11">
    <property type="entry name" value="GEO12009P1"/>
    <property type="match status" value="1"/>
</dbReference>
<sequence>MALEFTDTNFFREVIFSDKLCVVDFWSEWCGSCAAMRPVIEALADEYAGKVNVGKINVDRNPYRALKYNITSLPVIAFFRDGKLVYKHVGIIPKDKLDKEIQEYLKSPDKIQACLEPLHEAREWPGPPLLHPLPG</sequence>